<evidence type="ECO:0008006" key="4">
    <source>
        <dbReference type="Google" id="ProtNLM"/>
    </source>
</evidence>
<organism evidence="2 3">
    <name type="scientific">Cyclotella cryptica</name>
    <dbReference type="NCBI Taxonomy" id="29204"/>
    <lineage>
        <taxon>Eukaryota</taxon>
        <taxon>Sar</taxon>
        <taxon>Stramenopiles</taxon>
        <taxon>Ochrophyta</taxon>
        <taxon>Bacillariophyta</taxon>
        <taxon>Coscinodiscophyceae</taxon>
        <taxon>Thalassiosirophycidae</taxon>
        <taxon>Stephanodiscales</taxon>
        <taxon>Stephanodiscaceae</taxon>
        <taxon>Cyclotella</taxon>
    </lineage>
</organism>
<keyword evidence="3" id="KW-1185">Reference proteome</keyword>
<proteinExistence type="predicted"/>
<protein>
    <recommendedName>
        <fullName evidence="4">Sulfotransferase domain-containing protein</fullName>
    </recommendedName>
</protein>
<dbReference type="AlphaFoldDB" id="A0ABD3P4N0"/>
<evidence type="ECO:0000256" key="1">
    <source>
        <dbReference type="SAM" id="Phobius"/>
    </source>
</evidence>
<evidence type="ECO:0000313" key="2">
    <source>
        <dbReference type="EMBL" id="KAL3782388.1"/>
    </source>
</evidence>
<keyword evidence="1" id="KW-1133">Transmembrane helix</keyword>
<dbReference type="Proteomes" id="UP001516023">
    <property type="component" value="Unassembled WGS sequence"/>
</dbReference>
<feature type="transmembrane region" description="Helical" evidence="1">
    <location>
        <begin position="12"/>
        <end position="32"/>
    </location>
</feature>
<name>A0ABD3P4N0_9STRA</name>
<reference evidence="2 3" key="1">
    <citation type="journal article" date="2020" name="G3 (Bethesda)">
        <title>Improved Reference Genome for Cyclotella cryptica CCMP332, a Model for Cell Wall Morphogenesis, Salinity Adaptation, and Lipid Production in Diatoms (Bacillariophyta).</title>
        <authorList>
            <person name="Roberts W.R."/>
            <person name="Downey K.M."/>
            <person name="Ruck E.C."/>
            <person name="Traller J.C."/>
            <person name="Alverson A.J."/>
        </authorList>
    </citation>
    <scope>NUCLEOTIDE SEQUENCE [LARGE SCALE GENOMIC DNA]</scope>
    <source>
        <strain evidence="2 3">CCMP332</strain>
    </source>
</reference>
<gene>
    <name evidence="2" type="ORF">HJC23_005436</name>
</gene>
<dbReference type="EMBL" id="JABMIG020000287">
    <property type="protein sequence ID" value="KAL3782388.1"/>
    <property type="molecule type" value="Genomic_DNA"/>
</dbReference>
<keyword evidence="1" id="KW-0472">Membrane</keyword>
<evidence type="ECO:0000313" key="3">
    <source>
        <dbReference type="Proteomes" id="UP001516023"/>
    </source>
</evidence>
<keyword evidence="1" id="KW-0812">Transmembrane</keyword>
<accession>A0ABD3P4N0</accession>
<comment type="caution">
    <text evidence="2">The sequence shown here is derived from an EMBL/GenBank/DDBJ whole genome shotgun (WGS) entry which is preliminary data.</text>
</comment>
<sequence>MILSNSASRTQPNLRTLIILILAAVLGLLFLIDTDEILKYSRLLSPLSGTRGVISQSSTCPGCQGIYHPNYDYEANYQKWDKLYGRTQSIILLGERHSGTNWITDHLVECFSEEVQVKTEYTRFKHWFQAEDPTRVPSKSAIVISMFRDPYDWVWAMKERPHHAHDHRDLPWLRFVTKPWVGNSYQRGELDRNITQKGQKWNVTCLERYSFVDIIPCSPNDTLHVYHNGYGDYKYELMHDGSERAYPSIVNLRKEKIENHLSVSKFDGTRAYYPFRYEDLYSNGTEVLLNLIESATGYKRNCTAVKPTGPAKHKTVPGDYVKWMNRFVDWEVEGFIGYSKR</sequence>